<dbReference type="InParanoid" id="A0A286UJP5"/>
<dbReference type="Pfam" id="PF07249">
    <property type="entry name" value="Cerato-platanin"/>
    <property type="match status" value="1"/>
</dbReference>
<evidence type="ECO:0000256" key="1">
    <source>
        <dbReference type="ARBA" id="ARBA00004613"/>
    </source>
</evidence>
<dbReference type="GO" id="GO:0005576">
    <property type="term" value="C:extracellular region"/>
    <property type="evidence" value="ECO:0007669"/>
    <property type="project" value="UniProtKB-SubCell"/>
</dbReference>
<dbReference type="OrthoDB" id="4898945at2759"/>
<comment type="subcellular location">
    <subcellularLocation>
        <location evidence="1">Secreted</location>
    </subcellularLocation>
</comment>
<dbReference type="Gene3D" id="2.40.40.10">
    <property type="entry name" value="RlpA-like domain"/>
    <property type="match status" value="1"/>
</dbReference>
<dbReference type="EMBL" id="NBII01000004">
    <property type="protein sequence ID" value="PAV19817.1"/>
    <property type="molecule type" value="Genomic_DNA"/>
</dbReference>
<evidence type="ECO:0000256" key="2">
    <source>
        <dbReference type="ARBA" id="ARBA00010421"/>
    </source>
</evidence>
<dbReference type="InterPro" id="IPR010829">
    <property type="entry name" value="Cerato-platanin"/>
</dbReference>
<name>A0A286UJP5_9AGAM</name>
<keyword evidence="3" id="KW-0964">Secreted</keyword>
<dbReference type="Proteomes" id="UP000217199">
    <property type="component" value="Unassembled WGS sequence"/>
</dbReference>
<evidence type="ECO:0000256" key="3">
    <source>
        <dbReference type="ARBA" id="ARBA00022525"/>
    </source>
</evidence>
<evidence type="ECO:0000313" key="5">
    <source>
        <dbReference type="Proteomes" id="UP000217199"/>
    </source>
</evidence>
<protein>
    <submittedName>
        <fullName evidence="4">Cerato-platanin</fullName>
    </submittedName>
</protein>
<dbReference type="AlphaFoldDB" id="A0A286UJP5"/>
<dbReference type="SUPFAM" id="SSF50685">
    <property type="entry name" value="Barwin-like endoglucanases"/>
    <property type="match status" value="1"/>
</dbReference>
<proteinExistence type="inferred from homology"/>
<organism evidence="4 5">
    <name type="scientific">Pyrrhoderma noxium</name>
    <dbReference type="NCBI Taxonomy" id="2282107"/>
    <lineage>
        <taxon>Eukaryota</taxon>
        <taxon>Fungi</taxon>
        <taxon>Dikarya</taxon>
        <taxon>Basidiomycota</taxon>
        <taxon>Agaricomycotina</taxon>
        <taxon>Agaricomycetes</taxon>
        <taxon>Hymenochaetales</taxon>
        <taxon>Hymenochaetaceae</taxon>
        <taxon>Pyrrhoderma</taxon>
    </lineage>
</organism>
<keyword evidence="5" id="KW-1185">Reference proteome</keyword>
<dbReference type="InterPro" id="IPR036908">
    <property type="entry name" value="RlpA-like_sf"/>
</dbReference>
<evidence type="ECO:0000313" key="4">
    <source>
        <dbReference type="EMBL" id="PAV19817.1"/>
    </source>
</evidence>
<sequence length="163" mass="17034">MHESLRHISRQPSAQLTSSSVKRISNNMQLLNIVSALLLAGSAFAIRAGYDNTYDNSGQSMLTVSCSDGSNGLAARFSTFGSVPTFPNIGGAAAIPGWNSAQCGSCWQLTFQGKSILVTAIDHADDGFNLSQEALDTLTGGRAVEFGAVDVTATQVDKSQCGI</sequence>
<accession>A0A286UJP5</accession>
<comment type="similarity">
    <text evidence="2">Belongs to the cerato-platanin family.</text>
</comment>
<dbReference type="CDD" id="cd22778">
    <property type="entry name" value="DPBB_CEPL-like"/>
    <property type="match status" value="1"/>
</dbReference>
<gene>
    <name evidence="4" type="ORF">PNOK_0475100</name>
</gene>
<reference evidence="4 5" key="1">
    <citation type="journal article" date="2017" name="Mol. Ecol.">
        <title>Comparative and population genomic landscape of Phellinus noxius: A hypervariable fungus causing root rot in trees.</title>
        <authorList>
            <person name="Chung C.L."/>
            <person name="Lee T.J."/>
            <person name="Akiba M."/>
            <person name="Lee H.H."/>
            <person name="Kuo T.H."/>
            <person name="Liu D."/>
            <person name="Ke H.M."/>
            <person name="Yokoi T."/>
            <person name="Roa M.B."/>
            <person name="Lu M.J."/>
            <person name="Chang Y.Y."/>
            <person name="Ann P.J."/>
            <person name="Tsai J.N."/>
            <person name="Chen C.Y."/>
            <person name="Tzean S.S."/>
            <person name="Ota Y."/>
            <person name="Hattori T."/>
            <person name="Sahashi N."/>
            <person name="Liou R.F."/>
            <person name="Kikuchi T."/>
            <person name="Tsai I.J."/>
        </authorList>
    </citation>
    <scope>NUCLEOTIDE SEQUENCE [LARGE SCALE GENOMIC DNA]</scope>
    <source>
        <strain evidence="4 5">FFPRI411160</strain>
    </source>
</reference>
<comment type="caution">
    <text evidence="4">The sequence shown here is derived from an EMBL/GenBank/DDBJ whole genome shotgun (WGS) entry which is preliminary data.</text>
</comment>